<organism evidence="2 3">
    <name type="scientific">Botryosphaeria dothidea</name>
    <dbReference type="NCBI Taxonomy" id="55169"/>
    <lineage>
        <taxon>Eukaryota</taxon>
        <taxon>Fungi</taxon>
        <taxon>Dikarya</taxon>
        <taxon>Ascomycota</taxon>
        <taxon>Pezizomycotina</taxon>
        <taxon>Dothideomycetes</taxon>
        <taxon>Dothideomycetes incertae sedis</taxon>
        <taxon>Botryosphaeriales</taxon>
        <taxon>Botryosphaeriaceae</taxon>
        <taxon>Botryosphaeria</taxon>
    </lineage>
</organism>
<feature type="compositionally biased region" description="Basic and acidic residues" evidence="1">
    <location>
        <begin position="408"/>
        <end position="417"/>
    </location>
</feature>
<keyword evidence="3" id="KW-1185">Reference proteome</keyword>
<evidence type="ECO:0000256" key="1">
    <source>
        <dbReference type="SAM" id="MobiDB-lite"/>
    </source>
</evidence>
<sequence>MVNQTDLLLAAIDLLNPTANKGVWAKLAETMGNGDKPHAVRMAVFRLRDKHRGATSRNNETSRGLIKKEGQDIESIKKYPEEDSPQKENVTPPVTPAKRTSPRKRVISSYTLSDTEEDEEDPIDPYGLPESPTKKVRVIDLSYVSSSDNRRSLEIPEEHRSEKNQDHGESGTEASIFSKAASWELCRSVQCGSQAFQAQKIDEEMNSRPVSALSKFRARTELLEHVSSNCVGGPSGVGNLERRSAGMAVAQTLGLAPSHHILILILTATRKSTATANRLSEASFFALPASQIYSHSHHYSSRLHIGTEYSITTALTMYTSNEDDFRFWEPETDRRLICAIFSRAGLGIELNDENCAKISEGMGEGWPPPRRIRQHVYNVRKRVLQAARRQATATSAGASQAGPAKTKGAADIDEHDATPFMKRSPLGKHPRDDAEPSDDKEAKASDDHRTVLMNGASKSNRARVDTELSNDESNTNPKKAKMESYSFSEDMESFRNEVDWYDFP</sequence>
<dbReference type="AlphaFoldDB" id="A0A8H4IXR8"/>
<feature type="compositionally biased region" description="Basic and acidic residues" evidence="1">
    <location>
        <begin position="148"/>
        <end position="170"/>
    </location>
</feature>
<name>A0A8H4IXR8_9PEZI</name>
<dbReference type="EMBL" id="WWBZ02000022">
    <property type="protein sequence ID" value="KAF4308272.1"/>
    <property type="molecule type" value="Genomic_DNA"/>
</dbReference>
<gene>
    <name evidence="2" type="ORF">GTA08_BOTSDO04735</name>
</gene>
<dbReference type="Proteomes" id="UP000572817">
    <property type="component" value="Unassembled WGS sequence"/>
</dbReference>
<evidence type="ECO:0000313" key="2">
    <source>
        <dbReference type="EMBL" id="KAF4308272.1"/>
    </source>
</evidence>
<accession>A0A8H4IXR8</accession>
<comment type="caution">
    <text evidence="2">The sequence shown here is derived from an EMBL/GenBank/DDBJ whole genome shotgun (WGS) entry which is preliminary data.</text>
</comment>
<feature type="region of interest" description="Disordered" evidence="1">
    <location>
        <begin position="147"/>
        <end position="173"/>
    </location>
</feature>
<feature type="compositionally biased region" description="Basic and acidic residues" evidence="1">
    <location>
        <begin position="429"/>
        <end position="450"/>
    </location>
</feature>
<reference evidence="2" key="1">
    <citation type="submission" date="2020-04" db="EMBL/GenBank/DDBJ databases">
        <title>Genome Assembly and Annotation of Botryosphaeria dothidea sdau 11-99, a Latent Pathogen of Apple Fruit Ring Rot in China.</title>
        <authorList>
            <person name="Yu C."/>
            <person name="Diao Y."/>
            <person name="Lu Q."/>
            <person name="Zhao J."/>
            <person name="Cui S."/>
            <person name="Peng C."/>
            <person name="He B."/>
            <person name="Liu H."/>
        </authorList>
    </citation>
    <scope>NUCLEOTIDE SEQUENCE [LARGE SCALE GENOMIC DNA]</scope>
    <source>
        <strain evidence="2">Sdau11-99</strain>
    </source>
</reference>
<feature type="compositionally biased region" description="Basic and acidic residues" evidence="1">
    <location>
        <begin position="66"/>
        <end position="86"/>
    </location>
</feature>
<feature type="compositionally biased region" description="Acidic residues" evidence="1">
    <location>
        <begin position="114"/>
        <end position="123"/>
    </location>
</feature>
<feature type="compositionally biased region" description="Low complexity" evidence="1">
    <location>
        <begin position="388"/>
        <end position="402"/>
    </location>
</feature>
<feature type="region of interest" description="Disordered" evidence="1">
    <location>
        <begin position="50"/>
        <end position="131"/>
    </location>
</feature>
<evidence type="ECO:0000313" key="3">
    <source>
        <dbReference type="Proteomes" id="UP000572817"/>
    </source>
</evidence>
<feature type="region of interest" description="Disordered" evidence="1">
    <location>
        <begin position="388"/>
        <end position="489"/>
    </location>
</feature>
<proteinExistence type="predicted"/>
<protein>
    <submittedName>
        <fullName evidence="2">Uncharacterized protein</fullName>
    </submittedName>
</protein>